<dbReference type="AlphaFoldDB" id="A0A1H8YUY7"/>
<proteinExistence type="predicted"/>
<dbReference type="InterPro" id="IPR051531">
    <property type="entry name" value="N-acetyltransferase"/>
</dbReference>
<evidence type="ECO:0000313" key="2">
    <source>
        <dbReference type="EMBL" id="SEP55929.1"/>
    </source>
</evidence>
<dbReference type="GO" id="GO:0016747">
    <property type="term" value="F:acyltransferase activity, transferring groups other than amino-acyl groups"/>
    <property type="evidence" value="ECO:0007669"/>
    <property type="project" value="InterPro"/>
</dbReference>
<dbReference type="PANTHER" id="PTHR43792:SF1">
    <property type="entry name" value="N-ACETYLTRANSFERASE DOMAIN-CONTAINING PROTEIN"/>
    <property type="match status" value="1"/>
</dbReference>
<gene>
    <name evidence="2" type="ORF">SAMN05444359_10113</name>
</gene>
<organism evidence="2 3">
    <name type="scientific">Neolewinella agarilytica</name>
    <dbReference type="NCBI Taxonomy" id="478744"/>
    <lineage>
        <taxon>Bacteria</taxon>
        <taxon>Pseudomonadati</taxon>
        <taxon>Bacteroidota</taxon>
        <taxon>Saprospiria</taxon>
        <taxon>Saprospirales</taxon>
        <taxon>Lewinellaceae</taxon>
        <taxon>Neolewinella</taxon>
    </lineage>
</organism>
<dbReference type="PROSITE" id="PS51186">
    <property type="entry name" value="GNAT"/>
    <property type="match status" value="1"/>
</dbReference>
<dbReference type="Pfam" id="PF13302">
    <property type="entry name" value="Acetyltransf_3"/>
    <property type="match status" value="1"/>
</dbReference>
<accession>A0A1H8YUY7</accession>
<dbReference type="InterPro" id="IPR016181">
    <property type="entry name" value="Acyl_CoA_acyltransferase"/>
</dbReference>
<dbReference type="Gene3D" id="3.40.630.30">
    <property type="match status" value="1"/>
</dbReference>
<feature type="domain" description="N-acetyltransferase" evidence="1">
    <location>
        <begin position="35"/>
        <end position="192"/>
    </location>
</feature>
<keyword evidence="2" id="KW-0808">Transferase</keyword>
<protein>
    <submittedName>
        <fullName evidence="2">Protein N-acetyltransferase, RimJ/RimL family</fullName>
    </submittedName>
</protein>
<dbReference type="PANTHER" id="PTHR43792">
    <property type="entry name" value="GNAT FAMILY, PUTATIVE (AFU_ORTHOLOGUE AFUA_3G00765)-RELATED-RELATED"/>
    <property type="match status" value="1"/>
</dbReference>
<dbReference type="InParanoid" id="A0A1H8YUY7"/>
<dbReference type="STRING" id="478744.SAMN05444359_10113"/>
<sequence>MNDYFEVGYLDGCLLREAAIVLIQLMLPTFSTSRLIIRPFLPEDSNDIFRLNGNRKVMQFLPRDEFFGSQAEASHFLESYIRKSEEVAFVRQAVIRRSDGKWLGWCGLREQKDGEVDLGFRFHESEWGNGYATESGLAWLEYGFNEGQLSEIVANAAVGNVGSQKVLAKLGFLRHEREDHTEDGFRWLRYRINKNRYQKESVSQTM</sequence>
<dbReference type="SUPFAM" id="SSF55729">
    <property type="entry name" value="Acyl-CoA N-acyltransferases (Nat)"/>
    <property type="match status" value="1"/>
</dbReference>
<dbReference type="EMBL" id="FOFB01000001">
    <property type="protein sequence ID" value="SEP55929.1"/>
    <property type="molecule type" value="Genomic_DNA"/>
</dbReference>
<keyword evidence="3" id="KW-1185">Reference proteome</keyword>
<dbReference type="InterPro" id="IPR000182">
    <property type="entry name" value="GNAT_dom"/>
</dbReference>
<reference evidence="3" key="1">
    <citation type="submission" date="2016-10" db="EMBL/GenBank/DDBJ databases">
        <authorList>
            <person name="Varghese N."/>
            <person name="Submissions S."/>
        </authorList>
    </citation>
    <scope>NUCLEOTIDE SEQUENCE [LARGE SCALE GENOMIC DNA]</scope>
    <source>
        <strain evidence="3">DSM 24740</strain>
    </source>
</reference>
<evidence type="ECO:0000313" key="3">
    <source>
        <dbReference type="Proteomes" id="UP000199021"/>
    </source>
</evidence>
<name>A0A1H8YUY7_9BACT</name>
<evidence type="ECO:0000259" key="1">
    <source>
        <dbReference type="PROSITE" id="PS51186"/>
    </source>
</evidence>
<dbReference type="Proteomes" id="UP000199021">
    <property type="component" value="Unassembled WGS sequence"/>
</dbReference>